<comment type="caution">
    <text evidence="4">The sequence shown here is derived from an EMBL/GenBank/DDBJ whole genome shotgun (WGS) entry which is preliminary data.</text>
</comment>
<evidence type="ECO:0000313" key="5">
    <source>
        <dbReference type="Proteomes" id="UP000717585"/>
    </source>
</evidence>
<dbReference type="Gene3D" id="3.30.559.30">
    <property type="entry name" value="Nonribosomal peptide synthetase, condensation domain"/>
    <property type="match status" value="1"/>
</dbReference>
<evidence type="ECO:0000256" key="2">
    <source>
        <dbReference type="ARBA" id="ARBA00023315"/>
    </source>
</evidence>
<keyword evidence="5" id="KW-1185">Reference proteome</keyword>
<dbReference type="Gene3D" id="3.30.559.10">
    <property type="entry name" value="Chloramphenicol acetyltransferase-like domain"/>
    <property type="match status" value="1"/>
</dbReference>
<feature type="domain" description="Phthiocerol/phthiodiolone dimycocerosyl transferase C-terminal" evidence="3">
    <location>
        <begin position="207"/>
        <end position="349"/>
    </location>
</feature>
<accession>A0A8J6DZU7</accession>
<reference evidence="4" key="1">
    <citation type="submission" date="2021-05" db="EMBL/GenBank/DDBJ databases">
        <title>A free-living protist that lacks canonical eukaryotic 1 DNA replication and segregation systems.</title>
        <authorList>
            <person name="Salas-Leiva D.E."/>
            <person name="Tromer E.C."/>
            <person name="Curtis B.A."/>
            <person name="Jerlstrom-Hultqvist J."/>
            <person name="Kolisko M."/>
            <person name="Yi Z."/>
            <person name="Salas-Leiva J.S."/>
            <person name="Gallot-Lavallee L."/>
            <person name="Kops G.J.P.L."/>
            <person name="Archibald J.M."/>
            <person name="Simpson A.G.B."/>
            <person name="Roger A.J."/>
        </authorList>
    </citation>
    <scope>NUCLEOTIDE SEQUENCE</scope>
    <source>
        <strain evidence="4">BICM</strain>
    </source>
</reference>
<protein>
    <submittedName>
        <fullName evidence="4">Alcohol acetyltransferase</fullName>
    </submittedName>
</protein>
<organism evidence="4 5">
    <name type="scientific">Carpediemonas membranifera</name>
    <dbReference type="NCBI Taxonomy" id="201153"/>
    <lineage>
        <taxon>Eukaryota</taxon>
        <taxon>Metamonada</taxon>
        <taxon>Carpediemonas-like organisms</taxon>
        <taxon>Carpediemonas</taxon>
    </lineage>
</organism>
<dbReference type="InterPro" id="IPR023213">
    <property type="entry name" value="CAT-like_dom_sf"/>
</dbReference>
<keyword evidence="2" id="KW-0012">Acyltransferase</keyword>
<dbReference type="InterPro" id="IPR031641">
    <property type="entry name" value="PapA_C"/>
</dbReference>
<dbReference type="InterPro" id="IPR052058">
    <property type="entry name" value="Alcohol_O-acetyltransferase"/>
</dbReference>
<evidence type="ECO:0000313" key="4">
    <source>
        <dbReference type="EMBL" id="KAG9391238.1"/>
    </source>
</evidence>
<dbReference type="SUPFAM" id="SSF52777">
    <property type="entry name" value="CoA-dependent acyltransferases"/>
    <property type="match status" value="2"/>
</dbReference>
<dbReference type="GO" id="GO:0016746">
    <property type="term" value="F:acyltransferase activity"/>
    <property type="evidence" value="ECO:0007669"/>
    <property type="project" value="UniProtKB-KW"/>
</dbReference>
<sequence length="416" mass="45773">MSIVYRKLNPSEMYWNAMGGAPLTLWARLNKTLDVDVLKKAIAATRRRHPYLNAAQSGENLVRSPLSEIPLEVRICKDNEDAIRREIDDLLHHEIEHFDVSDTFCRVLLLQPEPNAPSPSNLVVLGDHRVFDGKSALIWTQDILRHLNTLAEDPNATIEVDEMPMFDIFELVPDLKLPDLPPVEGYVTLAKPQDIDESKPVFVQDKVLKVDPELFRRFKAQCKAHDLTVNGPLTVAYAAAIADVANKKAGEVSTRTVNLSMAADLRGSTKSPVPADCINSIAGTFNLAVDIGPDSDLWELAADLASRTAKTIEAGEPWRTMIYTKTDPAKIAGLYAVSAVVSNIGHFPNQQGEIMATSVESHVMGRGEMNPLTGVHFLEAQGDLRVVLGFSPKFYSAETVDGVLNAMEARLNEMAV</sequence>
<name>A0A8J6DZU7_9EUKA</name>
<dbReference type="Proteomes" id="UP000717585">
    <property type="component" value="Unassembled WGS sequence"/>
</dbReference>
<dbReference type="AlphaFoldDB" id="A0A8J6DZU7"/>
<proteinExistence type="predicted"/>
<dbReference type="PANTHER" id="PTHR28037">
    <property type="entry name" value="ALCOHOL O-ACETYLTRANSFERASE 1-RELATED"/>
    <property type="match status" value="1"/>
</dbReference>
<gene>
    <name evidence="4" type="ORF">J8273_7512</name>
</gene>
<evidence type="ECO:0000259" key="3">
    <source>
        <dbReference type="Pfam" id="PF16911"/>
    </source>
</evidence>
<dbReference type="EMBL" id="JAHDYR010000062">
    <property type="protein sequence ID" value="KAG9391238.1"/>
    <property type="molecule type" value="Genomic_DNA"/>
</dbReference>
<dbReference type="Pfam" id="PF16911">
    <property type="entry name" value="PapA_C"/>
    <property type="match status" value="1"/>
</dbReference>
<keyword evidence="1" id="KW-0808">Transferase</keyword>
<dbReference type="PANTHER" id="PTHR28037:SF1">
    <property type="entry name" value="ALCOHOL O-ACETYLTRANSFERASE 1-RELATED"/>
    <property type="match status" value="1"/>
</dbReference>
<evidence type="ECO:0000256" key="1">
    <source>
        <dbReference type="ARBA" id="ARBA00022679"/>
    </source>
</evidence>